<organism evidence="2 3">
    <name type="scientific">Permianibacter aggregans</name>
    <dbReference type="NCBI Taxonomy" id="1510150"/>
    <lineage>
        <taxon>Bacteria</taxon>
        <taxon>Pseudomonadati</taxon>
        <taxon>Pseudomonadota</taxon>
        <taxon>Gammaproteobacteria</taxon>
        <taxon>Pseudomonadales</taxon>
        <taxon>Pseudomonadaceae</taxon>
        <taxon>Permianibacter</taxon>
    </lineage>
</organism>
<dbReference type="OrthoDB" id="277577at2"/>
<name>A0A4R6UXD7_9GAMM</name>
<evidence type="ECO:0000313" key="3">
    <source>
        <dbReference type="Proteomes" id="UP000295375"/>
    </source>
</evidence>
<keyword evidence="1" id="KW-0732">Signal</keyword>
<dbReference type="InterPro" id="IPR025293">
    <property type="entry name" value="YfiR/HmsC-like"/>
</dbReference>
<comment type="caution">
    <text evidence="2">The sequence shown here is derived from an EMBL/GenBank/DDBJ whole genome shotgun (WGS) entry which is preliminary data.</text>
</comment>
<gene>
    <name evidence="2" type="ORF">EV696_102352</name>
</gene>
<evidence type="ECO:0000256" key="1">
    <source>
        <dbReference type="SAM" id="SignalP"/>
    </source>
</evidence>
<dbReference type="EMBL" id="SNYM01000002">
    <property type="protein sequence ID" value="TDQ50669.1"/>
    <property type="molecule type" value="Genomic_DNA"/>
</dbReference>
<keyword evidence="3" id="KW-1185">Reference proteome</keyword>
<proteinExistence type="predicted"/>
<protein>
    <submittedName>
        <fullName evidence="2">Uncharacterized protein DUF4154</fullName>
    </submittedName>
</protein>
<reference evidence="2 3" key="1">
    <citation type="submission" date="2019-03" db="EMBL/GenBank/DDBJ databases">
        <title>Genomic Encyclopedia of Type Strains, Phase IV (KMG-IV): sequencing the most valuable type-strain genomes for metagenomic binning, comparative biology and taxonomic classification.</title>
        <authorList>
            <person name="Goeker M."/>
        </authorList>
    </citation>
    <scope>NUCLEOTIDE SEQUENCE [LARGE SCALE GENOMIC DNA]</scope>
    <source>
        <strain evidence="2 3">DSM 103792</strain>
    </source>
</reference>
<feature type="chain" id="PRO_5020194617" evidence="1">
    <location>
        <begin position="30"/>
        <end position="192"/>
    </location>
</feature>
<sequence>MPSRWLNNRHALSLTTLLLSSLALDDTHAADMPITVETRRVVWLERFTQYVHWPKDHRVQNLEQPFTLCVAGDPAFFTLVDALIAPRRIRQKTVRPLPLSGGETSDDCDAAFIGSASVSDFDRWLLLSRQENILLVSATAGLAERGAHINMYEEQGLQKFEINNVSAQQSGLLIDARLLSAGRPVRSKEARP</sequence>
<dbReference type="AlphaFoldDB" id="A0A4R6UXD7"/>
<dbReference type="Proteomes" id="UP000295375">
    <property type="component" value="Unassembled WGS sequence"/>
</dbReference>
<evidence type="ECO:0000313" key="2">
    <source>
        <dbReference type="EMBL" id="TDQ50669.1"/>
    </source>
</evidence>
<dbReference type="RefSeq" id="WP_133588033.1">
    <property type="nucleotide sequence ID" value="NZ_CP037953.1"/>
</dbReference>
<feature type="signal peptide" evidence="1">
    <location>
        <begin position="1"/>
        <end position="29"/>
    </location>
</feature>
<accession>A0A4R6UXD7</accession>
<dbReference type="Pfam" id="PF13689">
    <property type="entry name" value="DUF4154"/>
    <property type="match status" value="1"/>
</dbReference>